<dbReference type="OrthoDB" id="5984008at2759"/>
<protein>
    <submittedName>
        <fullName evidence="21">GRIN</fullName>
    </submittedName>
</protein>
<feature type="site" description="Interaction with the cone snail toxin Con-ikot-ikot" evidence="17">
    <location>
        <position position="662"/>
    </location>
</feature>
<keyword evidence="13" id="KW-1071">Ligand-gated ion channel</keyword>
<keyword evidence="18" id="KW-1015">Disulfide bond</keyword>
<feature type="binding site" evidence="16">
    <location>
        <position position="706"/>
    </location>
    <ligand>
        <name>L-glutamate</name>
        <dbReference type="ChEBI" id="CHEBI:29985"/>
    </ligand>
</feature>
<evidence type="ECO:0000256" key="15">
    <source>
        <dbReference type="ARBA" id="ARBA00034104"/>
    </source>
</evidence>
<dbReference type="InterPro" id="IPR001320">
    <property type="entry name" value="Iontro_rcpt_C"/>
</dbReference>
<dbReference type="Gene3D" id="3.40.190.10">
    <property type="entry name" value="Periplasmic binding protein-like II"/>
    <property type="match status" value="2"/>
</dbReference>
<evidence type="ECO:0000259" key="19">
    <source>
        <dbReference type="SMART" id="SM00079"/>
    </source>
</evidence>
<keyword evidence="11" id="KW-0325">Glycoprotein</keyword>
<evidence type="ECO:0000313" key="21">
    <source>
        <dbReference type="EMBL" id="CAF2764538.1"/>
    </source>
</evidence>
<comment type="subcellular location">
    <subcellularLocation>
        <location evidence="15">Postsynaptic cell membrane</location>
        <topology evidence="15">Multi-pass membrane protein</topology>
    </subcellularLocation>
</comment>
<gene>
    <name evidence="21" type="ORF">LSAA_1196</name>
</gene>
<sequence length="868" mass="97533">MFLRSLLFLLLSSGDLLYLSTSSSFYKRAISIKIGAIFHENELAGHSYKGFQASVSLINRLNDLSNADSIIHLNYDSLTYTNTSSYYISKSLCDGFENKGFHVILGPSDPLLSAHVQSICDALDVPHIETINVNTPWNNKQVHSEFSLNVRPQLREVSQAFTDVILTNGWTRVGFIFGEESFNVSSSIGNAAWIISLQNTLLEQGVDTLTKGFYIGEDANEEILLSFKQKDYYHILLDLDSNETLSFFQLCDKVGLSNKDYHFLHLRLDFKVSPPSSLHFSRSFSYFQILDQENPNSVELATALGGPFTDLDLETAWIFDALSIVSLASAALDYDFSSSPSTSCYTKREWTPGPTFFNYLNTISHEGLTGKLKFSSGERSYLNLELMAYSSKSYSVRQLGSWNSDSGLSLFNGTEEPEDYTILDPEEDKETLIIVTKEERPYVMFQEGLIGINAYDGFAIDLIKAIAEVLGFKYRLYTVPDNLYGFYNHETGEWNGIVKQLIDKRADLAAPKPQPTELFSFMNPLALEIWLYILFAYVLVSITIWIIARFSPYEWAYPNPCQDRNRLVFQNDFTLPNSFWFAIGTLMQQGSDVNPKAASTRIVGGIWWFFTLIMISSYTANLAAFLTVERMATPIESAEDLAKQSNIGYGTLAGGSTMTFFRDSKVGNYQKMWRYMESKGENESFVTSYESGVEKVLSGNYAFLGESTMLDYLVQRNCNLTQIGDLIDSKGYGIATPKGSKWRDKISQAILFLQEKGVIQMYYNKWWRNKSQSTSSSTHCSTKPRVVDSVKANALGIVNIGGIFVVLLCGLAVAVIVAIMEFCWSNSSSEIPLVKYGKDFSNSHIPFFSNSKTKHEAPSQPNCSQCVL</sequence>
<dbReference type="InterPro" id="IPR019594">
    <property type="entry name" value="Glu/Gly-bd"/>
</dbReference>
<evidence type="ECO:0000259" key="20">
    <source>
        <dbReference type="SMART" id="SM00918"/>
    </source>
</evidence>
<dbReference type="Pfam" id="PF00060">
    <property type="entry name" value="Lig_chan"/>
    <property type="match status" value="1"/>
</dbReference>
<dbReference type="PRINTS" id="PR00177">
    <property type="entry name" value="NMDARECEPTOR"/>
</dbReference>
<evidence type="ECO:0000256" key="6">
    <source>
        <dbReference type="ARBA" id="ARBA00022989"/>
    </source>
</evidence>
<keyword evidence="10" id="KW-0675">Receptor</keyword>
<feature type="disulfide bond" evidence="18">
    <location>
        <begin position="93"/>
        <end position="344"/>
    </location>
</feature>
<keyword evidence="8" id="KW-0406">Ion transport</keyword>
<keyword evidence="5" id="KW-0732">Signal</keyword>
<evidence type="ECO:0000256" key="5">
    <source>
        <dbReference type="ARBA" id="ARBA00022729"/>
    </source>
</evidence>
<evidence type="ECO:0000256" key="1">
    <source>
        <dbReference type="ARBA" id="ARBA00008685"/>
    </source>
</evidence>
<evidence type="ECO:0000256" key="14">
    <source>
        <dbReference type="ARBA" id="ARBA00023303"/>
    </source>
</evidence>
<dbReference type="SMART" id="SM00918">
    <property type="entry name" value="Lig_chan-Glu_bd"/>
    <property type="match status" value="1"/>
</dbReference>
<dbReference type="FunFam" id="3.40.190.10:FF:000210">
    <property type="entry name" value="Glutamate receptor ionotropic, kainate 1"/>
    <property type="match status" value="1"/>
</dbReference>
<feature type="domain" description="Ionotropic glutamate receptor L-glutamate and glycine-binding" evidence="20">
    <location>
        <begin position="441"/>
        <end position="503"/>
    </location>
</feature>
<evidence type="ECO:0000256" key="12">
    <source>
        <dbReference type="ARBA" id="ARBA00023257"/>
    </source>
</evidence>
<keyword evidence="14" id="KW-0407">Ion channel</keyword>
<dbReference type="AlphaFoldDB" id="A0A7R8CFZ6"/>
<dbReference type="Gene3D" id="1.10.287.70">
    <property type="match status" value="1"/>
</dbReference>
<dbReference type="Pfam" id="PF10613">
    <property type="entry name" value="Lig_chan-Glu_bd"/>
    <property type="match status" value="1"/>
</dbReference>
<evidence type="ECO:0000313" key="22">
    <source>
        <dbReference type="Proteomes" id="UP000675881"/>
    </source>
</evidence>
<keyword evidence="6" id="KW-1133">Transmembrane helix</keyword>
<feature type="binding site" evidence="16">
    <location>
        <position position="511"/>
    </location>
    <ligand>
        <name>L-glutamate</name>
        <dbReference type="ChEBI" id="CHEBI:29985"/>
    </ligand>
</feature>
<keyword evidence="7" id="KW-0770">Synapse</keyword>
<evidence type="ECO:0000256" key="13">
    <source>
        <dbReference type="ARBA" id="ARBA00023286"/>
    </source>
</evidence>
<keyword evidence="3" id="KW-1003">Cell membrane</keyword>
<evidence type="ECO:0000256" key="8">
    <source>
        <dbReference type="ARBA" id="ARBA00023065"/>
    </source>
</evidence>
<keyword evidence="12" id="KW-0628">Postsynaptic cell membrane</keyword>
<evidence type="ECO:0000256" key="4">
    <source>
        <dbReference type="ARBA" id="ARBA00022692"/>
    </source>
</evidence>
<dbReference type="GO" id="GO:0015276">
    <property type="term" value="F:ligand-gated monoatomic ion channel activity"/>
    <property type="evidence" value="ECO:0007669"/>
    <property type="project" value="InterPro"/>
</dbReference>
<organism evidence="21 22">
    <name type="scientific">Lepeophtheirus salmonis</name>
    <name type="common">Salmon louse</name>
    <name type="synonym">Caligus salmonis</name>
    <dbReference type="NCBI Taxonomy" id="72036"/>
    <lineage>
        <taxon>Eukaryota</taxon>
        <taxon>Metazoa</taxon>
        <taxon>Ecdysozoa</taxon>
        <taxon>Arthropoda</taxon>
        <taxon>Crustacea</taxon>
        <taxon>Multicrustacea</taxon>
        <taxon>Hexanauplia</taxon>
        <taxon>Copepoda</taxon>
        <taxon>Siphonostomatoida</taxon>
        <taxon>Caligidae</taxon>
        <taxon>Lepeophtheirus</taxon>
    </lineage>
</organism>
<evidence type="ECO:0000256" key="18">
    <source>
        <dbReference type="PIRSR" id="PIRSR601508-3"/>
    </source>
</evidence>
<dbReference type="SMART" id="SM00079">
    <property type="entry name" value="PBPe"/>
    <property type="match status" value="1"/>
</dbReference>
<dbReference type="InterPro" id="IPR001828">
    <property type="entry name" value="ANF_lig-bd_rcpt"/>
</dbReference>
<dbReference type="InterPro" id="IPR028082">
    <property type="entry name" value="Peripla_BP_I"/>
</dbReference>
<dbReference type="SUPFAM" id="SSF81324">
    <property type="entry name" value="Voltage-gated potassium channels"/>
    <property type="match status" value="1"/>
</dbReference>
<dbReference type="InterPro" id="IPR015683">
    <property type="entry name" value="Ionotropic_Glu_rcpt"/>
</dbReference>
<reference evidence="21" key="1">
    <citation type="submission" date="2021-02" db="EMBL/GenBank/DDBJ databases">
        <authorList>
            <person name="Bekaert M."/>
        </authorList>
    </citation>
    <scope>NUCLEOTIDE SEQUENCE</scope>
    <source>
        <strain evidence="21">IoA-00</strain>
    </source>
</reference>
<evidence type="ECO:0000256" key="16">
    <source>
        <dbReference type="PIRSR" id="PIRSR601508-1"/>
    </source>
</evidence>
<keyword evidence="9" id="KW-0472">Membrane</keyword>
<name>A0A7R8CFZ6_LEPSM</name>
<dbReference type="EMBL" id="HG994580">
    <property type="protein sequence ID" value="CAF2764538.1"/>
    <property type="molecule type" value="Genomic_DNA"/>
</dbReference>
<comment type="similarity">
    <text evidence="1">Belongs to the glutamate-gated ion channel (TC 1.A.10.1) family.</text>
</comment>
<dbReference type="FunFam" id="1.10.287.70:FF:000067">
    <property type="entry name" value="glutamate receptor 2 isoform X1"/>
    <property type="match status" value="1"/>
</dbReference>
<dbReference type="GO" id="GO:0045211">
    <property type="term" value="C:postsynaptic membrane"/>
    <property type="evidence" value="ECO:0007669"/>
    <property type="project" value="UniProtKB-SubCell"/>
</dbReference>
<dbReference type="InterPro" id="IPR001508">
    <property type="entry name" value="Iono_Glu_rcpt_met"/>
</dbReference>
<keyword evidence="4" id="KW-0812">Transmembrane</keyword>
<dbReference type="SUPFAM" id="SSF53822">
    <property type="entry name" value="Periplasmic binding protein-like I"/>
    <property type="match status" value="1"/>
</dbReference>
<dbReference type="FunFam" id="3.40.190.10:FF:000167">
    <property type="entry name" value="Eye-enriched kainate receptor, isoform B"/>
    <property type="match status" value="1"/>
</dbReference>
<evidence type="ECO:0000256" key="17">
    <source>
        <dbReference type="PIRSR" id="PIRSR601508-2"/>
    </source>
</evidence>
<evidence type="ECO:0000256" key="3">
    <source>
        <dbReference type="ARBA" id="ARBA00022475"/>
    </source>
</evidence>
<evidence type="ECO:0000256" key="9">
    <source>
        <dbReference type="ARBA" id="ARBA00023136"/>
    </source>
</evidence>
<feature type="disulfide bond" evidence="18">
    <location>
        <begin position="718"/>
        <end position="780"/>
    </location>
</feature>
<feature type="site" description="Crucial to convey clamshell closure to channel opening" evidence="17">
    <location>
        <position position="635"/>
    </location>
</feature>
<feature type="domain" description="Ionotropic glutamate receptor C-terminal" evidence="19">
    <location>
        <begin position="431"/>
        <end position="769"/>
    </location>
</feature>
<dbReference type="Pfam" id="PF01094">
    <property type="entry name" value="ANF_receptor"/>
    <property type="match status" value="1"/>
</dbReference>
<feature type="binding site" evidence="16">
    <location>
        <position position="656"/>
    </location>
    <ligand>
        <name>L-glutamate</name>
        <dbReference type="ChEBI" id="CHEBI:29985"/>
    </ligand>
</feature>
<evidence type="ECO:0000256" key="10">
    <source>
        <dbReference type="ARBA" id="ARBA00023170"/>
    </source>
</evidence>
<proteinExistence type="inferred from homology"/>
<keyword evidence="2" id="KW-0813">Transport</keyword>
<evidence type="ECO:0000256" key="11">
    <source>
        <dbReference type="ARBA" id="ARBA00023180"/>
    </source>
</evidence>
<dbReference type="Gene3D" id="3.40.50.2300">
    <property type="match status" value="2"/>
</dbReference>
<evidence type="ECO:0000256" key="7">
    <source>
        <dbReference type="ARBA" id="ARBA00023018"/>
    </source>
</evidence>
<keyword evidence="22" id="KW-1185">Reference proteome</keyword>
<evidence type="ECO:0000256" key="2">
    <source>
        <dbReference type="ARBA" id="ARBA00022448"/>
    </source>
</evidence>
<dbReference type="PANTHER" id="PTHR18966">
    <property type="entry name" value="IONOTROPIC GLUTAMATE RECEPTOR"/>
    <property type="match status" value="1"/>
</dbReference>
<dbReference type="SUPFAM" id="SSF53850">
    <property type="entry name" value="Periplasmic binding protein-like II"/>
    <property type="match status" value="1"/>
</dbReference>
<feature type="binding site" evidence="16">
    <location>
        <position position="657"/>
    </location>
    <ligand>
        <name>L-glutamate</name>
        <dbReference type="ChEBI" id="CHEBI:29985"/>
    </ligand>
</feature>
<dbReference type="GO" id="GO:0038023">
    <property type="term" value="F:signaling receptor activity"/>
    <property type="evidence" value="ECO:0007669"/>
    <property type="project" value="InterPro"/>
</dbReference>
<dbReference type="Proteomes" id="UP000675881">
    <property type="component" value="Chromosome 1"/>
</dbReference>
<dbReference type="FunFam" id="3.40.190.10:FF:000060">
    <property type="entry name" value="Glutamate receptor ionotropic, kainate 1"/>
    <property type="match status" value="1"/>
</dbReference>
<accession>A0A7R8CFZ6</accession>